<sequence>MNSSRFPNLLLGWCFSALAIAAISMLVWAYASFAPPKSAQTVCLEPISVEIDGQTRLGCASELDREPCRGAQAGDHIKWIAGSCQILTGAMKSQFRLAANLPLDLNRVDAKELQLLEGVGPSLAKALLKYRDDHGPFATVESLLNVRGIGPKTLERLRPHLFVGSGPRADATTNLAKE</sequence>
<feature type="domain" description="Helix-hairpin-helix DNA-binding motif class 1" evidence="1">
    <location>
        <begin position="111"/>
        <end position="130"/>
    </location>
</feature>
<protein>
    <submittedName>
        <fullName evidence="2">DNA uptake protein and related DNA-binding proteins</fullName>
    </submittedName>
</protein>
<dbReference type="GO" id="GO:0015627">
    <property type="term" value="C:type II protein secretion system complex"/>
    <property type="evidence" value="ECO:0007669"/>
    <property type="project" value="TreeGrafter"/>
</dbReference>
<dbReference type="GO" id="GO:0003677">
    <property type="term" value="F:DNA binding"/>
    <property type="evidence" value="ECO:0007669"/>
    <property type="project" value="UniProtKB-KW"/>
</dbReference>
<organism evidence="2">
    <name type="scientific">uncultured myxobacterium HF0200_19H16</name>
    <dbReference type="NCBI Taxonomy" id="723559"/>
    <lineage>
        <taxon>Bacteria</taxon>
        <taxon>Pseudomonadati</taxon>
        <taxon>Myxococcota</taxon>
        <taxon>Myxococcia</taxon>
        <taxon>Myxococcales</taxon>
        <taxon>environmental samples</taxon>
    </lineage>
</organism>
<dbReference type="SUPFAM" id="SSF47781">
    <property type="entry name" value="RuvA domain 2-like"/>
    <property type="match status" value="1"/>
</dbReference>
<dbReference type="GO" id="GO:0015628">
    <property type="term" value="P:protein secretion by the type II secretion system"/>
    <property type="evidence" value="ECO:0007669"/>
    <property type="project" value="TreeGrafter"/>
</dbReference>
<dbReference type="InterPro" id="IPR051675">
    <property type="entry name" value="Endo/Exo/Phosphatase_dom_1"/>
</dbReference>
<dbReference type="GO" id="GO:0006281">
    <property type="term" value="P:DNA repair"/>
    <property type="evidence" value="ECO:0007669"/>
    <property type="project" value="InterPro"/>
</dbReference>
<dbReference type="EMBL" id="GU567976">
    <property type="protein sequence ID" value="ADI22147.1"/>
    <property type="molecule type" value="Genomic_DNA"/>
</dbReference>
<reference evidence="2" key="1">
    <citation type="submission" date="2010-01" db="EMBL/GenBank/DDBJ databases">
        <title>Genome fragments of uncultured bacteria from the North Pacific subtropical Gyre.</title>
        <authorList>
            <person name="Pham V.D."/>
            <person name="Delong E.F."/>
        </authorList>
    </citation>
    <scope>NUCLEOTIDE SEQUENCE</scope>
</reference>
<keyword evidence="2" id="KW-0238">DNA-binding</keyword>
<dbReference type="AlphaFoldDB" id="E7C3X3"/>
<evidence type="ECO:0000313" key="2">
    <source>
        <dbReference type="EMBL" id="ADI22147.1"/>
    </source>
</evidence>
<dbReference type="InterPro" id="IPR010994">
    <property type="entry name" value="RuvA_2-like"/>
</dbReference>
<dbReference type="InterPro" id="IPR003583">
    <property type="entry name" value="Hlx-hairpin-Hlx_DNA-bd_motif"/>
</dbReference>
<proteinExistence type="predicted"/>
<dbReference type="PANTHER" id="PTHR21180">
    <property type="entry name" value="ENDONUCLEASE/EXONUCLEASE/PHOSPHATASE FAMILY DOMAIN-CONTAINING PROTEIN 1"/>
    <property type="match status" value="1"/>
</dbReference>
<dbReference type="InterPro" id="IPR004509">
    <property type="entry name" value="Competence_ComEA_HhH"/>
</dbReference>
<dbReference type="Pfam" id="PF12836">
    <property type="entry name" value="HHH_3"/>
    <property type="match status" value="1"/>
</dbReference>
<name>E7C3X3_9BACT</name>
<dbReference type="NCBIfam" id="TIGR00426">
    <property type="entry name" value="competence protein ComEA helix-hairpin-helix repeat region"/>
    <property type="match status" value="1"/>
</dbReference>
<accession>E7C3X3</accession>
<dbReference type="PANTHER" id="PTHR21180:SF32">
    <property type="entry name" value="ENDONUCLEASE_EXONUCLEASE_PHOSPHATASE FAMILY DOMAIN-CONTAINING PROTEIN 1"/>
    <property type="match status" value="1"/>
</dbReference>
<feature type="domain" description="Helix-hairpin-helix DNA-binding motif class 1" evidence="1">
    <location>
        <begin position="141"/>
        <end position="160"/>
    </location>
</feature>
<dbReference type="SMART" id="SM00278">
    <property type="entry name" value="HhH1"/>
    <property type="match status" value="2"/>
</dbReference>
<evidence type="ECO:0000259" key="1">
    <source>
        <dbReference type="SMART" id="SM00278"/>
    </source>
</evidence>
<dbReference type="Gene3D" id="1.10.150.320">
    <property type="entry name" value="Photosystem II 12 kDa extrinsic protein"/>
    <property type="match status" value="1"/>
</dbReference>